<evidence type="ECO:0000313" key="1">
    <source>
        <dbReference type="EMBL" id="SVB18366.1"/>
    </source>
</evidence>
<organism evidence="1">
    <name type="scientific">marine metagenome</name>
    <dbReference type="NCBI Taxonomy" id="408172"/>
    <lineage>
        <taxon>unclassified sequences</taxon>
        <taxon>metagenomes</taxon>
        <taxon>ecological metagenomes</taxon>
    </lineage>
</organism>
<accession>A0A382BX41</accession>
<name>A0A382BX41_9ZZZZ</name>
<dbReference type="EMBL" id="UINC01031784">
    <property type="protein sequence ID" value="SVB18366.1"/>
    <property type="molecule type" value="Genomic_DNA"/>
</dbReference>
<sequence>MIGEFKRGKPWNTNLFNSKGKKVGVWIKGKRKIQSKLEEISDSTVLYRSRKGGWTIEKNKNSDRVYKGQIKNGLPHGKGETIVWKNRLKMIGEFKRGKPWNTNLFNSKGKKVGVWLNGVKQ</sequence>
<gene>
    <name evidence="1" type="ORF">METZ01_LOCUS171220</name>
</gene>
<dbReference type="Gene3D" id="2.20.110.10">
    <property type="entry name" value="Histone H3 K4-specific methyltransferase SET7/9 N-terminal domain"/>
    <property type="match status" value="1"/>
</dbReference>
<protein>
    <submittedName>
        <fullName evidence="1">Uncharacterized protein</fullName>
    </submittedName>
</protein>
<dbReference type="SUPFAM" id="SSF82185">
    <property type="entry name" value="Histone H3 K4-specific methyltransferase SET7/9 N-terminal domain"/>
    <property type="match status" value="1"/>
</dbReference>
<proteinExistence type="predicted"/>
<reference evidence="1" key="1">
    <citation type="submission" date="2018-05" db="EMBL/GenBank/DDBJ databases">
        <authorList>
            <person name="Lanie J.A."/>
            <person name="Ng W.-L."/>
            <person name="Kazmierczak K.M."/>
            <person name="Andrzejewski T.M."/>
            <person name="Davidsen T.M."/>
            <person name="Wayne K.J."/>
            <person name="Tettelin H."/>
            <person name="Glass J.I."/>
            <person name="Rusch D."/>
            <person name="Podicherti R."/>
            <person name="Tsui H.-C.T."/>
            <person name="Winkler M.E."/>
        </authorList>
    </citation>
    <scope>NUCLEOTIDE SEQUENCE</scope>
</reference>
<dbReference type="AlphaFoldDB" id="A0A382BX41"/>